<organism evidence="2 3">
    <name type="scientific">Streptomyces cyanogenus</name>
    <dbReference type="NCBI Taxonomy" id="80860"/>
    <lineage>
        <taxon>Bacteria</taxon>
        <taxon>Bacillati</taxon>
        <taxon>Actinomycetota</taxon>
        <taxon>Actinomycetes</taxon>
        <taxon>Kitasatosporales</taxon>
        <taxon>Streptomycetaceae</taxon>
        <taxon>Streptomyces</taxon>
    </lineage>
</organism>
<evidence type="ECO:0000313" key="3">
    <source>
        <dbReference type="Proteomes" id="UP000663908"/>
    </source>
</evidence>
<reference evidence="2 3" key="1">
    <citation type="submission" date="2021-03" db="EMBL/GenBank/DDBJ databases">
        <title>Complete genome sequence of Streptomyces cyanogenus S136, producer of anticancer angucycline landomycin A.</title>
        <authorList>
            <person name="Hrab P."/>
            <person name="Ruckert C."/>
            <person name="Busche T."/>
            <person name="Ostash I."/>
            <person name="Kalinowski J."/>
            <person name="Fedorenko V."/>
            <person name="Yushchuk O."/>
            <person name="Ostash B."/>
        </authorList>
    </citation>
    <scope>NUCLEOTIDE SEQUENCE [LARGE SCALE GENOMIC DNA]</scope>
    <source>
        <strain evidence="2 3">S136</strain>
    </source>
</reference>
<gene>
    <name evidence="2" type="ORF">S1361_37070</name>
</gene>
<feature type="transmembrane region" description="Helical" evidence="1">
    <location>
        <begin position="36"/>
        <end position="68"/>
    </location>
</feature>
<keyword evidence="3" id="KW-1185">Reference proteome</keyword>
<evidence type="ECO:0000313" key="2">
    <source>
        <dbReference type="EMBL" id="QTE03006.1"/>
    </source>
</evidence>
<keyword evidence="1" id="KW-0472">Membrane</keyword>
<dbReference type="Proteomes" id="UP000663908">
    <property type="component" value="Chromosome"/>
</dbReference>
<accession>A0ABX7U607</accession>
<feature type="transmembrane region" description="Helical" evidence="1">
    <location>
        <begin position="111"/>
        <end position="131"/>
    </location>
</feature>
<keyword evidence="1" id="KW-1133">Transmembrane helix</keyword>
<sequence>MKCMSAADDHRLMNPQTYAKLYGPWKPAPSATARPWVTLLTALLGAVTVLSLAWLTFLVGVLALWGAAEGMAAGGLLAEYAAGVAGGAALLVALAFVPVVRRMTPAGRRLLLTAVACPVPLVLAVVTWSGVG</sequence>
<proteinExistence type="predicted"/>
<evidence type="ECO:0000256" key="1">
    <source>
        <dbReference type="SAM" id="Phobius"/>
    </source>
</evidence>
<protein>
    <submittedName>
        <fullName evidence="2">Uncharacterized protein</fullName>
    </submittedName>
</protein>
<name>A0ABX7U607_STRCY</name>
<keyword evidence="1" id="KW-0812">Transmembrane</keyword>
<dbReference type="EMBL" id="CP071839">
    <property type="protein sequence ID" value="QTE03006.1"/>
    <property type="molecule type" value="Genomic_DNA"/>
</dbReference>
<feature type="transmembrane region" description="Helical" evidence="1">
    <location>
        <begin position="80"/>
        <end position="99"/>
    </location>
</feature>